<dbReference type="InterPro" id="IPR001789">
    <property type="entry name" value="Sig_transdc_resp-reg_receiver"/>
</dbReference>
<evidence type="ECO:0000313" key="3">
    <source>
        <dbReference type="EMBL" id="BBO67641.1"/>
    </source>
</evidence>
<sequence>MTQLLLVTPDKANFSELSAEIEKQGASVIWAASGRQALDMLAETTVDLVLTDETLGDMSGLEFVSRQVAVNPMTNCAAVSSLSAKAYHEASEGLGILMQLPPGPGADDGQRLMTHLNQILGLTARTNK</sequence>
<protein>
    <recommendedName>
        <fullName evidence="2">Response regulatory domain-containing protein</fullName>
    </recommendedName>
</protein>
<evidence type="ECO:0000259" key="2">
    <source>
        <dbReference type="PROSITE" id="PS50110"/>
    </source>
</evidence>
<keyword evidence="4" id="KW-1185">Reference proteome</keyword>
<feature type="modified residue" description="4-aspartylphosphate" evidence="1">
    <location>
        <position position="52"/>
    </location>
</feature>
<name>A0A5K7YLE7_9BACT</name>
<keyword evidence="1" id="KW-0597">Phosphoprotein</keyword>
<dbReference type="RefSeq" id="WP_167527662.1">
    <property type="nucleotide sequence ID" value="NZ_AP021874.1"/>
</dbReference>
<dbReference type="AlphaFoldDB" id="A0A5K7YLE7"/>
<reference evidence="3 4" key="1">
    <citation type="submission" date="2019-11" db="EMBL/GenBank/DDBJ databases">
        <title>Comparative genomics of hydrocarbon-degrading Desulfosarcina strains.</title>
        <authorList>
            <person name="Watanabe M."/>
            <person name="Kojima H."/>
            <person name="Fukui M."/>
        </authorList>
    </citation>
    <scope>NUCLEOTIDE SEQUENCE [LARGE SCALE GENOMIC DNA]</scope>
    <source>
        <strain evidence="3 4">PL12</strain>
    </source>
</reference>
<organism evidence="3 4">
    <name type="scientific">Desulfosarcina alkanivorans</name>
    <dbReference type="NCBI Taxonomy" id="571177"/>
    <lineage>
        <taxon>Bacteria</taxon>
        <taxon>Pseudomonadati</taxon>
        <taxon>Thermodesulfobacteriota</taxon>
        <taxon>Desulfobacteria</taxon>
        <taxon>Desulfobacterales</taxon>
        <taxon>Desulfosarcinaceae</taxon>
        <taxon>Desulfosarcina</taxon>
    </lineage>
</organism>
<evidence type="ECO:0000313" key="4">
    <source>
        <dbReference type="Proteomes" id="UP000427906"/>
    </source>
</evidence>
<dbReference type="InterPro" id="IPR011006">
    <property type="entry name" value="CheY-like_superfamily"/>
</dbReference>
<dbReference type="SUPFAM" id="SSF52172">
    <property type="entry name" value="CheY-like"/>
    <property type="match status" value="1"/>
</dbReference>
<evidence type="ECO:0000256" key="1">
    <source>
        <dbReference type="PROSITE-ProRule" id="PRU00169"/>
    </source>
</evidence>
<proteinExistence type="predicted"/>
<dbReference type="GO" id="GO:0000160">
    <property type="term" value="P:phosphorelay signal transduction system"/>
    <property type="evidence" value="ECO:0007669"/>
    <property type="project" value="InterPro"/>
</dbReference>
<dbReference type="CDD" id="cd00156">
    <property type="entry name" value="REC"/>
    <property type="match status" value="1"/>
</dbReference>
<dbReference type="Pfam" id="PF00072">
    <property type="entry name" value="Response_reg"/>
    <property type="match status" value="1"/>
</dbReference>
<accession>A0A5K7YLE7</accession>
<dbReference type="Proteomes" id="UP000427906">
    <property type="component" value="Chromosome"/>
</dbReference>
<dbReference type="EMBL" id="AP021874">
    <property type="protein sequence ID" value="BBO67641.1"/>
    <property type="molecule type" value="Genomic_DNA"/>
</dbReference>
<dbReference type="KEGG" id="dalk:DSCA_15710"/>
<dbReference type="Gene3D" id="3.40.50.2300">
    <property type="match status" value="1"/>
</dbReference>
<gene>
    <name evidence="3" type="ORF">DSCA_15710</name>
</gene>
<feature type="domain" description="Response regulatory" evidence="2">
    <location>
        <begin position="3"/>
        <end position="128"/>
    </location>
</feature>
<dbReference type="PROSITE" id="PS50110">
    <property type="entry name" value="RESPONSE_REGULATORY"/>
    <property type="match status" value="1"/>
</dbReference>